<proteinExistence type="predicted"/>
<gene>
    <name evidence="1" type="ORF">AN484_24990</name>
</gene>
<dbReference type="AlphaFoldDB" id="A0A1B7WK57"/>
<protein>
    <submittedName>
        <fullName evidence="1">Uncharacterized protein</fullName>
    </submittedName>
</protein>
<dbReference type="EMBL" id="LJOW01000264">
    <property type="protein sequence ID" value="OBQ37413.1"/>
    <property type="molecule type" value="Genomic_DNA"/>
</dbReference>
<evidence type="ECO:0000313" key="1">
    <source>
        <dbReference type="EMBL" id="OBQ37413.1"/>
    </source>
</evidence>
<name>A0A1B7WK57_APHFL</name>
<reference evidence="1 2" key="1">
    <citation type="submission" date="2015-09" db="EMBL/GenBank/DDBJ databases">
        <title>Aphanizomenon flos-aquae WA102.</title>
        <authorList>
            <person name="Driscoll C."/>
        </authorList>
    </citation>
    <scope>NUCLEOTIDE SEQUENCE [LARGE SCALE GENOMIC DNA]</scope>
    <source>
        <strain evidence="1">WA102</strain>
    </source>
</reference>
<organism evidence="1 2">
    <name type="scientific">Aphanizomenon flos-aquae WA102</name>
    <dbReference type="NCBI Taxonomy" id="1710896"/>
    <lineage>
        <taxon>Bacteria</taxon>
        <taxon>Bacillati</taxon>
        <taxon>Cyanobacteriota</taxon>
        <taxon>Cyanophyceae</taxon>
        <taxon>Nostocales</taxon>
        <taxon>Aphanizomenonaceae</taxon>
        <taxon>Aphanizomenon</taxon>
    </lineage>
</organism>
<dbReference type="Proteomes" id="UP000092093">
    <property type="component" value="Unassembled WGS sequence"/>
</dbReference>
<accession>A0A1B7WK57</accession>
<evidence type="ECO:0000313" key="2">
    <source>
        <dbReference type="Proteomes" id="UP000092093"/>
    </source>
</evidence>
<sequence>MAAQYFQLVRICTGKHIEGVGANPNKTQRHWVQFAQTNWTSLRRVNKLFLYYNRVTRILDIGAYLHNILIKPKNKVGKTITLYKETAIFSLHLPFTFDTPCVILRFRFHHERMRVCGVLQDWVLAVLDQAENKCPFGSFGGRLRGNIAKN</sequence>
<comment type="caution">
    <text evidence="1">The sequence shown here is derived from an EMBL/GenBank/DDBJ whole genome shotgun (WGS) entry which is preliminary data.</text>
</comment>